<comment type="caution">
    <text evidence="6">The sequence shown here is derived from an EMBL/GenBank/DDBJ whole genome shotgun (WGS) entry which is preliminary data.</text>
</comment>
<organism evidence="6 7">
    <name type="scientific">Arthrobacter parietis</name>
    <dbReference type="NCBI Taxonomy" id="271434"/>
    <lineage>
        <taxon>Bacteria</taxon>
        <taxon>Bacillati</taxon>
        <taxon>Actinomycetota</taxon>
        <taxon>Actinomycetes</taxon>
        <taxon>Micrococcales</taxon>
        <taxon>Micrococcaceae</taxon>
        <taxon>Arthrobacter</taxon>
    </lineage>
</organism>
<evidence type="ECO:0000256" key="2">
    <source>
        <dbReference type="ARBA" id="ARBA00023002"/>
    </source>
</evidence>
<dbReference type="InterPro" id="IPR050097">
    <property type="entry name" value="Ferredoxin-NADP_redctase_2"/>
</dbReference>
<proteinExistence type="predicted"/>
<keyword evidence="4" id="KW-0472">Membrane</keyword>
<dbReference type="EMBL" id="BAAAON010000003">
    <property type="protein sequence ID" value="GAA2177463.1"/>
    <property type="molecule type" value="Genomic_DNA"/>
</dbReference>
<dbReference type="PRINTS" id="PR00469">
    <property type="entry name" value="PNDRDTASEII"/>
</dbReference>
<keyword evidence="4" id="KW-1133">Transmembrane helix</keyword>
<dbReference type="Gene3D" id="3.50.50.60">
    <property type="entry name" value="FAD/NAD(P)-binding domain"/>
    <property type="match status" value="2"/>
</dbReference>
<name>A0ABN3B1E0_9MICC</name>
<dbReference type="InterPro" id="IPR036188">
    <property type="entry name" value="FAD/NAD-bd_sf"/>
</dbReference>
<gene>
    <name evidence="6" type="ORF">GCM10009784_28250</name>
</gene>
<dbReference type="Pfam" id="PF07992">
    <property type="entry name" value="Pyr_redox_2"/>
    <property type="match status" value="1"/>
</dbReference>
<evidence type="ECO:0000313" key="7">
    <source>
        <dbReference type="Proteomes" id="UP001500974"/>
    </source>
</evidence>
<protein>
    <submittedName>
        <fullName evidence="6">NAD(P)/FAD-dependent oxidoreductase</fullName>
    </submittedName>
</protein>
<dbReference type="PANTHER" id="PTHR48105">
    <property type="entry name" value="THIOREDOXIN REDUCTASE 1-RELATED-RELATED"/>
    <property type="match status" value="1"/>
</dbReference>
<evidence type="ECO:0000256" key="3">
    <source>
        <dbReference type="ARBA" id="ARBA00048132"/>
    </source>
</evidence>
<keyword evidence="7" id="KW-1185">Reference proteome</keyword>
<keyword evidence="4" id="KW-0812">Transmembrane</keyword>
<comment type="catalytic activity">
    <reaction evidence="3">
        <text>[thioredoxin]-dithiol + NADP(+) = [thioredoxin]-disulfide + NADPH + H(+)</text>
        <dbReference type="Rhea" id="RHEA:20345"/>
        <dbReference type="Rhea" id="RHEA-COMP:10698"/>
        <dbReference type="Rhea" id="RHEA-COMP:10700"/>
        <dbReference type="ChEBI" id="CHEBI:15378"/>
        <dbReference type="ChEBI" id="CHEBI:29950"/>
        <dbReference type="ChEBI" id="CHEBI:50058"/>
        <dbReference type="ChEBI" id="CHEBI:57783"/>
        <dbReference type="ChEBI" id="CHEBI:58349"/>
        <dbReference type="EC" id="1.8.1.9"/>
    </reaction>
</comment>
<sequence length="315" mass="33409">MAGHGTARRVNTDNTYDVVIIGGGAAGLSAALLLGRARRRVAVVDSGKPRNLRAEHIHGYLTRDGVPPARFLELAREEVHSYGVELIGATAEEVYPDRRVCLDDGRMLSARHIILASGLRDVLPDVEGAESRWGRGLFQCPYCHGWEYRDRKLAVLGTGGSSVQQALLVRQFSGDVTLFTHEMAGPDGETAADLASCGVKIVQGRVRALVAGPESLTGVRLEIGELHACDALFYEPGAIVDTSIVKVPDCRTSENGCVTTDELGRTGVEGIWATGNAADPAAQVIVAAGDSYRLAVAVNAALIEDDVAQARSSLP</sequence>
<keyword evidence="2" id="KW-0560">Oxidoreductase</keyword>
<dbReference type="InterPro" id="IPR023753">
    <property type="entry name" value="FAD/NAD-binding_dom"/>
</dbReference>
<dbReference type="SUPFAM" id="SSF51905">
    <property type="entry name" value="FAD/NAD(P)-binding domain"/>
    <property type="match status" value="1"/>
</dbReference>
<dbReference type="PRINTS" id="PR00368">
    <property type="entry name" value="FADPNR"/>
</dbReference>
<evidence type="ECO:0000256" key="4">
    <source>
        <dbReference type="SAM" id="Phobius"/>
    </source>
</evidence>
<evidence type="ECO:0000313" key="6">
    <source>
        <dbReference type="EMBL" id="GAA2177463.1"/>
    </source>
</evidence>
<keyword evidence="1" id="KW-0285">Flavoprotein</keyword>
<dbReference type="Proteomes" id="UP001500974">
    <property type="component" value="Unassembled WGS sequence"/>
</dbReference>
<feature type="domain" description="FAD/NAD(P)-binding" evidence="5">
    <location>
        <begin position="16"/>
        <end position="288"/>
    </location>
</feature>
<reference evidence="6 7" key="1">
    <citation type="journal article" date="2019" name="Int. J. Syst. Evol. Microbiol.">
        <title>The Global Catalogue of Microorganisms (GCM) 10K type strain sequencing project: providing services to taxonomists for standard genome sequencing and annotation.</title>
        <authorList>
            <consortium name="The Broad Institute Genomics Platform"/>
            <consortium name="The Broad Institute Genome Sequencing Center for Infectious Disease"/>
            <person name="Wu L."/>
            <person name="Ma J."/>
        </authorList>
    </citation>
    <scope>NUCLEOTIDE SEQUENCE [LARGE SCALE GENOMIC DNA]</scope>
    <source>
        <strain evidence="6 7">JCM 14917</strain>
    </source>
</reference>
<accession>A0ABN3B1E0</accession>
<evidence type="ECO:0000259" key="5">
    <source>
        <dbReference type="Pfam" id="PF07992"/>
    </source>
</evidence>
<feature type="transmembrane region" description="Helical" evidence="4">
    <location>
        <begin position="15"/>
        <end position="34"/>
    </location>
</feature>
<evidence type="ECO:0000256" key="1">
    <source>
        <dbReference type="ARBA" id="ARBA00022630"/>
    </source>
</evidence>